<feature type="binding site" evidence="11">
    <location>
        <begin position="139"/>
        <end position="147"/>
    </location>
    <ligand>
        <name>5-phospho-alpha-D-ribose 1-diphosphate</name>
        <dbReference type="ChEBI" id="CHEBI:58017"/>
    </ligand>
</feature>
<dbReference type="InterPro" id="IPR034331">
    <property type="entry name" value="Upp_A"/>
</dbReference>
<dbReference type="UniPathway" id="UPA00574">
    <property type="reaction ID" value="UER00636"/>
</dbReference>
<comment type="cofactor">
    <cofactor evidence="11">
        <name>Mg(2+)</name>
        <dbReference type="ChEBI" id="CHEBI:18420"/>
    </cofactor>
    <text evidence="11">Binds 1 Mg(2+) ion per subunit. The magnesium is bound as Mg-PRPP.</text>
</comment>
<comment type="activity regulation">
    <text evidence="11">Allosterically activated by GTP.</text>
</comment>
<dbReference type="GO" id="GO:0006223">
    <property type="term" value="P:uracil salvage"/>
    <property type="evidence" value="ECO:0007669"/>
    <property type="project" value="InterPro"/>
</dbReference>
<evidence type="ECO:0000256" key="7">
    <source>
        <dbReference type="ARBA" id="ARBA00022741"/>
    </source>
</evidence>
<dbReference type="EC" id="2.4.2.9" evidence="3 11"/>
<evidence type="ECO:0000256" key="9">
    <source>
        <dbReference type="ARBA" id="ARBA00023134"/>
    </source>
</evidence>
<dbReference type="InterPro" id="IPR050054">
    <property type="entry name" value="UPRTase/APRTase"/>
</dbReference>
<feature type="binding site" evidence="11">
    <location>
        <begin position="30"/>
        <end position="34"/>
    </location>
    <ligand>
        <name>GTP</name>
        <dbReference type="ChEBI" id="CHEBI:37565"/>
    </ligand>
</feature>
<dbReference type="EMBL" id="NBVN01000003">
    <property type="protein sequence ID" value="PUA32844.1"/>
    <property type="molecule type" value="Genomic_DNA"/>
</dbReference>
<dbReference type="NCBIfam" id="TIGR01091">
    <property type="entry name" value="upp"/>
    <property type="match status" value="1"/>
</dbReference>
<evidence type="ECO:0000256" key="6">
    <source>
        <dbReference type="ARBA" id="ARBA00022679"/>
    </source>
</evidence>
<evidence type="ECO:0000256" key="11">
    <source>
        <dbReference type="HAMAP-Rule" id="MF_01218"/>
    </source>
</evidence>
<evidence type="ECO:0000256" key="4">
    <source>
        <dbReference type="ARBA" id="ARBA00022533"/>
    </source>
</evidence>
<accession>A0A2R7Y5Q5</accession>
<dbReference type="HAMAP" id="MF_01218_A">
    <property type="entry name" value="Upp_A"/>
    <property type="match status" value="1"/>
</dbReference>
<dbReference type="PANTHER" id="PTHR32315:SF4">
    <property type="entry name" value="URACIL PHOSPHORIBOSYLTRANSFERASE, CHLOROPLASTIC"/>
    <property type="match status" value="1"/>
</dbReference>
<evidence type="ECO:0000256" key="2">
    <source>
        <dbReference type="ARBA" id="ARBA00009516"/>
    </source>
</evidence>
<evidence type="ECO:0000313" key="14">
    <source>
        <dbReference type="Proteomes" id="UP000244093"/>
    </source>
</evidence>
<dbReference type="GO" id="GO:0004845">
    <property type="term" value="F:uracil phosphoribosyltransferase activity"/>
    <property type="evidence" value="ECO:0007669"/>
    <property type="project" value="UniProtKB-UniRule"/>
</dbReference>
<keyword evidence="7 11" id="KW-0547">Nucleotide-binding</keyword>
<organism evidence="13 14">
    <name type="scientific">Zestosphaera tikiterensis</name>
    <dbReference type="NCBI Taxonomy" id="1973259"/>
    <lineage>
        <taxon>Archaea</taxon>
        <taxon>Thermoproteota</taxon>
        <taxon>Thermoprotei</taxon>
        <taxon>Desulfurococcales</taxon>
        <taxon>Desulfurococcaceae</taxon>
        <taxon>Zestosphaera</taxon>
    </lineage>
</organism>
<dbReference type="InterPro" id="IPR005765">
    <property type="entry name" value="UPRT"/>
</dbReference>
<evidence type="ECO:0000259" key="12">
    <source>
        <dbReference type="Pfam" id="PF14681"/>
    </source>
</evidence>
<dbReference type="GO" id="GO:0005525">
    <property type="term" value="F:GTP binding"/>
    <property type="evidence" value="ECO:0007669"/>
    <property type="project" value="UniProtKB-KW"/>
</dbReference>
<keyword evidence="8 11" id="KW-0460">Magnesium</keyword>
<dbReference type="Pfam" id="PF14681">
    <property type="entry name" value="UPRTase"/>
    <property type="match status" value="1"/>
</dbReference>
<keyword evidence="6 11" id="KW-0808">Transferase</keyword>
<proteinExistence type="inferred from homology"/>
<name>A0A2R7Y5Q5_9CREN</name>
<keyword evidence="5 11" id="KW-0328">Glycosyltransferase</keyword>
<evidence type="ECO:0000256" key="10">
    <source>
        <dbReference type="ARBA" id="ARBA00031082"/>
    </source>
</evidence>
<keyword evidence="4 11" id="KW-0021">Allosteric enzyme</keyword>
<protein>
    <recommendedName>
        <fullName evidence="3 11">Uracil phosphoribosyltransferase</fullName>
        <ecNumber evidence="3 11">2.4.2.9</ecNumber>
    </recommendedName>
    <alternativeName>
        <fullName evidence="10 11">UMP pyrophosphorylase</fullName>
    </alternativeName>
    <alternativeName>
        <fullName evidence="11">UPRTase</fullName>
    </alternativeName>
</protein>
<reference evidence="13 14" key="1">
    <citation type="journal article" date="2018" name="Syst. Appl. Microbiol.">
        <title>A new symbiotic nanoarchaeote (Candidatus Nanoclepta minutus) and its host (Zestosphaera tikiterensis gen. nov., sp. nov.) from a New Zealand hot spring.</title>
        <authorList>
            <person name="St John E."/>
            <person name="Liu Y."/>
            <person name="Podar M."/>
            <person name="Stott M.B."/>
            <person name="Meneghin J."/>
            <person name="Chen Z."/>
            <person name="Lagutin K."/>
            <person name="Mitchell K."/>
            <person name="Reysenbach A.L."/>
        </authorList>
    </citation>
    <scope>NUCLEOTIDE SEQUENCE [LARGE SCALE GENOMIC DNA]</scope>
    <source>
        <strain evidence="13">NZ3</strain>
    </source>
</reference>
<dbReference type="AlphaFoldDB" id="A0A2R7Y5Q5"/>
<evidence type="ECO:0000256" key="5">
    <source>
        <dbReference type="ARBA" id="ARBA00022676"/>
    </source>
</evidence>
<comment type="function">
    <text evidence="11">Catalyzes the conversion of uracil and 5-phospho-alpha-D-ribose 1-diphosphate (PRPP) to UMP and diphosphate.</text>
</comment>
<feature type="domain" description="Phosphoribosyltransferase" evidence="12">
    <location>
        <begin position="5"/>
        <end position="220"/>
    </location>
</feature>
<dbReference type="PANTHER" id="PTHR32315">
    <property type="entry name" value="ADENINE PHOSPHORIBOSYLTRANSFERASE"/>
    <property type="match status" value="1"/>
</dbReference>
<dbReference type="GO" id="GO:0000287">
    <property type="term" value="F:magnesium ion binding"/>
    <property type="evidence" value="ECO:0007669"/>
    <property type="project" value="UniProtKB-UniRule"/>
</dbReference>
<dbReference type="Proteomes" id="UP000244093">
    <property type="component" value="Unassembled WGS sequence"/>
</dbReference>
<comment type="catalytic activity">
    <reaction evidence="11">
        <text>UMP + diphosphate = 5-phospho-alpha-D-ribose 1-diphosphate + uracil</text>
        <dbReference type="Rhea" id="RHEA:13017"/>
        <dbReference type="ChEBI" id="CHEBI:17568"/>
        <dbReference type="ChEBI" id="CHEBI:33019"/>
        <dbReference type="ChEBI" id="CHEBI:57865"/>
        <dbReference type="ChEBI" id="CHEBI:58017"/>
        <dbReference type="EC" id="2.4.2.9"/>
    </reaction>
</comment>
<feature type="binding site" evidence="11">
    <location>
        <begin position="212"/>
        <end position="214"/>
    </location>
    <ligand>
        <name>uracil</name>
        <dbReference type="ChEBI" id="CHEBI:17568"/>
    </ligand>
</feature>
<dbReference type="NCBIfam" id="NF001097">
    <property type="entry name" value="PRK00129.1"/>
    <property type="match status" value="1"/>
</dbReference>
<dbReference type="GO" id="GO:0044206">
    <property type="term" value="P:UMP salvage"/>
    <property type="evidence" value="ECO:0007669"/>
    <property type="project" value="UniProtKB-UniRule"/>
</dbReference>
<comment type="similarity">
    <text evidence="2 11">Belongs to the UPRTase family.</text>
</comment>
<comment type="caution">
    <text evidence="13">The sequence shown here is derived from an EMBL/GenBank/DDBJ whole genome shotgun (WGS) entry which is preliminary data.</text>
</comment>
<dbReference type="InterPro" id="IPR000836">
    <property type="entry name" value="PRTase_dom"/>
</dbReference>
<evidence type="ECO:0000256" key="1">
    <source>
        <dbReference type="ARBA" id="ARBA00005180"/>
    </source>
</evidence>
<feature type="binding site" evidence="11">
    <location>
        <position position="80"/>
    </location>
    <ligand>
        <name>5-phospho-alpha-D-ribose 1-diphosphate</name>
        <dbReference type="ChEBI" id="CHEBI:58017"/>
    </ligand>
</feature>
<comment type="pathway">
    <text evidence="1 11">Pyrimidine metabolism; UMP biosynthesis via salvage pathway; UMP from uracil: step 1/1.</text>
</comment>
<sequence length="222" mass="24953">MEVKVLRHPYIQAVLTELRDKNTEQIEFRKSLVRLGRAFGFEIIKDFETEKVVVETPLGVQAEGVRIKDVDKVVIVTVLRAAWPMTEGLIKIFPNAKQGIISAKRVEEKGMDKEMRFDVDVEYVRIPHIRNDEIVLIVDPMVATASTMETVLNVLMRYGKAKQYIIVSAITTPIAIKRLEKISKELNINLKLYTASIDPEVNDKGYIVPGLGDAGDRAFGGA</sequence>
<dbReference type="CDD" id="cd06223">
    <property type="entry name" value="PRTases_typeI"/>
    <property type="match status" value="1"/>
</dbReference>
<evidence type="ECO:0000256" key="8">
    <source>
        <dbReference type="ARBA" id="ARBA00022842"/>
    </source>
</evidence>
<dbReference type="SUPFAM" id="SSF53271">
    <property type="entry name" value="PRTase-like"/>
    <property type="match status" value="1"/>
</dbReference>
<gene>
    <name evidence="11" type="primary">upp</name>
    <name evidence="13" type="ORF">B7O98_05250</name>
</gene>
<feature type="binding site" evidence="11">
    <location>
        <position position="105"/>
    </location>
    <ligand>
        <name>5-phospho-alpha-D-ribose 1-diphosphate</name>
        <dbReference type="ChEBI" id="CHEBI:58017"/>
    </ligand>
</feature>
<dbReference type="Gene3D" id="3.40.50.2020">
    <property type="match status" value="1"/>
</dbReference>
<evidence type="ECO:0000313" key="13">
    <source>
        <dbReference type="EMBL" id="PUA32844.1"/>
    </source>
</evidence>
<feature type="binding site" evidence="11">
    <location>
        <position position="207"/>
    </location>
    <ligand>
        <name>uracil</name>
        <dbReference type="ChEBI" id="CHEBI:17568"/>
    </ligand>
</feature>
<keyword evidence="9 11" id="KW-0342">GTP-binding</keyword>
<feature type="binding site" evidence="11">
    <location>
        <position position="213"/>
    </location>
    <ligand>
        <name>5-phospho-alpha-D-ribose 1-diphosphate</name>
        <dbReference type="ChEBI" id="CHEBI:58017"/>
    </ligand>
</feature>
<evidence type="ECO:0000256" key="3">
    <source>
        <dbReference type="ARBA" id="ARBA00011894"/>
    </source>
</evidence>
<dbReference type="InterPro" id="IPR029057">
    <property type="entry name" value="PRTase-like"/>
</dbReference>